<gene>
    <name evidence="13" type="ORF">EWM64_g4582</name>
</gene>
<dbReference type="PANTHER" id="PTHR12468">
    <property type="entry name" value="GPI MANNOSYLTRANSFERASE 2"/>
    <property type="match status" value="1"/>
</dbReference>
<evidence type="ECO:0000256" key="3">
    <source>
        <dbReference type="ARBA" id="ARBA00008698"/>
    </source>
</evidence>
<comment type="similarity">
    <text evidence="3 12">Belongs to the PIGV family.</text>
</comment>
<evidence type="ECO:0000256" key="11">
    <source>
        <dbReference type="ARBA" id="ARBA00023136"/>
    </source>
</evidence>
<evidence type="ECO:0000256" key="1">
    <source>
        <dbReference type="ARBA" id="ARBA00004477"/>
    </source>
</evidence>
<keyword evidence="11 12" id="KW-0472">Membrane</keyword>
<evidence type="ECO:0000256" key="6">
    <source>
        <dbReference type="ARBA" id="ARBA00022676"/>
    </source>
</evidence>
<keyword evidence="9 12" id="KW-0256">Endoplasmic reticulum</keyword>
<evidence type="ECO:0000256" key="7">
    <source>
        <dbReference type="ARBA" id="ARBA00022679"/>
    </source>
</evidence>
<dbReference type="GO" id="GO:0031501">
    <property type="term" value="C:mannosyltransferase complex"/>
    <property type="evidence" value="ECO:0007669"/>
    <property type="project" value="TreeGrafter"/>
</dbReference>
<evidence type="ECO:0000256" key="8">
    <source>
        <dbReference type="ARBA" id="ARBA00022692"/>
    </source>
</evidence>
<keyword evidence="5 12" id="KW-0337">GPI-anchor biosynthesis</keyword>
<evidence type="ECO:0000256" key="2">
    <source>
        <dbReference type="ARBA" id="ARBA00004687"/>
    </source>
</evidence>
<feature type="transmembrane region" description="Helical" evidence="12">
    <location>
        <begin position="273"/>
        <end position="295"/>
    </location>
</feature>
<feature type="transmembrane region" description="Helical" evidence="12">
    <location>
        <begin position="171"/>
        <end position="188"/>
    </location>
</feature>
<comment type="subcellular location">
    <subcellularLocation>
        <location evidence="1 12">Endoplasmic reticulum membrane</location>
        <topology evidence="1 12">Multi-pass membrane protein</topology>
    </subcellularLocation>
</comment>
<reference evidence="13 14" key="1">
    <citation type="submission" date="2019-02" db="EMBL/GenBank/DDBJ databases">
        <title>Genome sequencing of the rare red list fungi Hericium alpestre (H. flagellum).</title>
        <authorList>
            <person name="Buettner E."/>
            <person name="Kellner H."/>
        </authorList>
    </citation>
    <scope>NUCLEOTIDE SEQUENCE [LARGE SCALE GENOMIC DNA]</scope>
    <source>
        <strain evidence="13 14">DSM 108284</strain>
    </source>
</reference>
<feature type="transmembrane region" description="Helical" evidence="12">
    <location>
        <begin position="15"/>
        <end position="35"/>
    </location>
</feature>
<feature type="transmembrane region" description="Helical" evidence="12">
    <location>
        <begin position="200"/>
        <end position="222"/>
    </location>
</feature>
<dbReference type="Proteomes" id="UP000298061">
    <property type="component" value="Unassembled WGS sequence"/>
</dbReference>
<keyword evidence="8 12" id="KW-0812">Transmembrane</keyword>
<comment type="function">
    <text evidence="12">Mannosyltransferase involved in glycosylphosphatidylinositol-anchor biosynthesis.</text>
</comment>
<accession>A0A4Y9ZX95</accession>
<feature type="transmembrane region" description="Helical" evidence="12">
    <location>
        <begin position="316"/>
        <end position="333"/>
    </location>
</feature>
<dbReference type="Pfam" id="PF04188">
    <property type="entry name" value="Mannosyl_trans2"/>
    <property type="match status" value="2"/>
</dbReference>
<dbReference type="GO" id="GO:0004376">
    <property type="term" value="F:GPI mannosyltransferase activity"/>
    <property type="evidence" value="ECO:0007669"/>
    <property type="project" value="InterPro"/>
</dbReference>
<keyword evidence="7 12" id="KW-0808">Transferase</keyword>
<sequence>MLKASSSMSSTAEHLRLLTLFSVLSRICIIGLVWLTSKFPQFDSSAQTLLDETAYPFTSTLLRWDAFHFAQIAQEGYVYEYQWAFFPGTPAIMNVLARLVKFVTGSTIPVGWVDVLRAGGIAALLCDSTHTLYHLSLHHLGSPSLAFLAALLSLLPSSPATLRFAGYTEPFFTYLSYKAGFILWGLIVKPFLQGRKPRPLHVVYAIVLTALIFAPFIIYQYAAYRTFCMPDTPDTPTRPWCSDAIPSIYTFVQSHYWNVGFLRYWTLSQLPNILLASPVLALLFAFSLVHLYHAVPRLLRFSAVKRKPYPFYNESITPHAMHALVMSCAYLFASHTQIVLRQAAAMPLVYWAAAWLVVEKPRWGKVWVVWSVVWGAISVVLWTAFLPPA</sequence>
<dbReference type="GO" id="GO:0000009">
    <property type="term" value="F:alpha-1,6-mannosyltransferase activity"/>
    <property type="evidence" value="ECO:0007669"/>
    <property type="project" value="InterPro"/>
</dbReference>
<dbReference type="EC" id="2.4.1.-" evidence="12"/>
<dbReference type="GO" id="GO:0005789">
    <property type="term" value="C:endoplasmic reticulum membrane"/>
    <property type="evidence" value="ECO:0007669"/>
    <property type="project" value="UniProtKB-SubCell"/>
</dbReference>
<feature type="transmembrane region" description="Helical" evidence="12">
    <location>
        <begin position="339"/>
        <end position="358"/>
    </location>
</feature>
<comment type="caution">
    <text evidence="13">The sequence shown here is derived from an EMBL/GenBank/DDBJ whole genome shotgun (WGS) entry which is preliminary data.</text>
</comment>
<feature type="transmembrane region" description="Helical" evidence="12">
    <location>
        <begin position="145"/>
        <end position="165"/>
    </location>
</feature>
<evidence type="ECO:0000313" key="13">
    <source>
        <dbReference type="EMBL" id="TFY79432.1"/>
    </source>
</evidence>
<keyword evidence="6 12" id="KW-0328">Glycosyltransferase</keyword>
<dbReference type="PANTHER" id="PTHR12468:SF2">
    <property type="entry name" value="GPI MANNOSYLTRANSFERASE 2"/>
    <property type="match status" value="1"/>
</dbReference>
<dbReference type="EMBL" id="SFCI01000501">
    <property type="protein sequence ID" value="TFY79432.1"/>
    <property type="molecule type" value="Genomic_DNA"/>
</dbReference>
<dbReference type="STRING" id="135208.A0A4Y9ZX95"/>
<dbReference type="InterPro" id="IPR007315">
    <property type="entry name" value="PIG-V/Gpi18"/>
</dbReference>
<evidence type="ECO:0000256" key="10">
    <source>
        <dbReference type="ARBA" id="ARBA00022989"/>
    </source>
</evidence>
<keyword evidence="14" id="KW-1185">Reference proteome</keyword>
<evidence type="ECO:0000256" key="5">
    <source>
        <dbReference type="ARBA" id="ARBA00022502"/>
    </source>
</evidence>
<keyword evidence="10 12" id="KW-1133">Transmembrane helix</keyword>
<proteinExistence type="inferred from homology"/>
<organism evidence="13 14">
    <name type="scientific">Hericium alpestre</name>
    <dbReference type="NCBI Taxonomy" id="135208"/>
    <lineage>
        <taxon>Eukaryota</taxon>
        <taxon>Fungi</taxon>
        <taxon>Dikarya</taxon>
        <taxon>Basidiomycota</taxon>
        <taxon>Agaricomycotina</taxon>
        <taxon>Agaricomycetes</taxon>
        <taxon>Russulales</taxon>
        <taxon>Hericiaceae</taxon>
        <taxon>Hericium</taxon>
    </lineage>
</organism>
<name>A0A4Y9ZX95_9AGAM</name>
<dbReference type="GO" id="GO:0006506">
    <property type="term" value="P:GPI anchor biosynthetic process"/>
    <property type="evidence" value="ECO:0007669"/>
    <property type="project" value="UniProtKB-UniPathway"/>
</dbReference>
<dbReference type="OrthoDB" id="10252502at2759"/>
<evidence type="ECO:0000256" key="12">
    <source>
        <dbReference type="RuleBase" id="RU363112"/>
    </source>
</evidence>
<dbReference type="UniPathway" id="UPA00196"/>
<protein>
    <recommendedName>
        <fullName evidence="4 12">GPI mannosyltransferase 2</fullName>
        <ecNumber evidence="12">2.4.1.-</ecNumber>
    </recommendedName>
</protein>
<feature type="transmembrane region" description="Helical" evidence="12">
    <location>
        <begin position="367"/>
        <end position="385"/>
    </location>
</feature>
<evidence type="ECO:0000256" key="9">
    <source>
        <dbReference type="ARBA" id="ARBA00022824"/>
    </source>
</evidence>
<comment type="pathway">
    <text evidence="2 12">Glycolipid biosynthesis; glycosylphosphatidylinositol-anchor biosynthesis.</text>
</comment>
<evidence type="ECO:0000256" key="4">
    <source>
        <dbReference type="ARBA" id="ARBA00013795"/>
    </source>
</evidence>
<evidence type="ECO:0000313" key="14">
    <source>
        <dbReference type="Proteomes" id="UP000298061"/>
    </source>
</evidence>
<dbReference type="AlphaFoldDB" id="A0A4Y9ZX95"/>